<keyword evidence="3" id="KW-1185">Reference proteome</keyword>
<feature type="region of interest" description="Disordered" evidence="1">
    <location>
        <begin position="194"/>
        <end position="349"/>
    </location>
</feature>
<feature type="compositionally biased region" description="Basic and acidic residues" evidence="1">
    <location>
        <begin position="257"/>
        <end position="333"/>
    </location>
</feature>
<reference evidence="2" key="2">
    <citation type="submission" date="2023-05" db="EMBL/GenBank/DDBJ databases">
        <authorList>
            <person name="Schelkunov M.I."/>
        </authorList>
    </citation>
    <scope>NUCLEOTIDE SEQUENCE</scope>
    <source>
        <strain evidence="2">Hsosn_3</strain>
        <tissue evidence="2">Leaf</tissue>
    </source>
</reference>
<proteinExistence type="predicted"/>
<comment type="caution">
    <text evidence="2">The sequence shown here is derived from an EMBL/GenBank/DDBJ whole genome shotgun (WGS) entry which is preliminary data.</text>
</comment>
<evidence type="ECO:0000313" key="2">
    <source>
        <dbReference type="EMBL" id="KAK1385179.1"/>
    </source>
</evidence>
<feature type="region of interest" description="Disordered" evidence="1">
    <location>
        <begin position="1"/>
        <end position="21"/>
    </location>
</feature>
<accession>A0AAD8IG22</accession>
<dbReference type="EMBL" id="JAUIZM010000005">
    <property type="protein sequence ID" value="KAK1385179.1"/>
    <property type="molecule type" value="Genomic_DNA"/>
</dbReference>
<feature type="compositionally biased region" description="Basic and acidic residues" evidence="1">
    <location>
        <begin position="219"/>
        <end position="250"/>
    </location>
</feature>
<reference evidence="2" key="1">
    <citation type="submission" date="2023-02" db="EMBL/GenBank/DDBJ databases">
        <title>Genome of toxic invasive species Heracleum sosnowskyi carries increased number of genes despite the absence of recent whole-genome duplications.</title>
        <authorList>
            <person name="Schelkunov M."/>
            <person name="Shtratnikova V."/>
            <person name="Makarenko M."/>
            <person name="Klepikova A."/>
            <person name="Omelchenko D."/>
            <person name="Novikova G."/>
            <person name="Obukhova E."/>
            <person name="Bogdanov V."/>
            <person name="Penin A."/>
            <person name="Logacheva M."/>
        </authorList>
    </citation>
    <scope>NUCLEOTIDE SEQUENCE</scope>
    <source>
        <strain evidence="2">Hsosn_3</strain>
        <tissue evidence="2">Leaf</tissue>
    </source>
</reference>
<feature type="region of interest" description="Disordered" evidence="1">
    <location>
        <begin position="113"/>
        <end position="152"/>
    </location>
</feature>
<organism evidence="2 3">
    <name type="scientific">Heracleum sosnowskyi</name>
    <dbReference type="NCBI Taxonomy" id="360622"/>
    <lineage>
        <taxon>Eukaryota</taxon>
        <taxon>Viridiplantae</taxon>
        <taxon>Streptophyta</taxon>
        <taxon>Embryophyta</taxon>
        <taxon>Tracheophyta</taxon>
        <taxon>Spermatophyta</taxon>
        <taxon>Magnoliopsida</taxon>
        <taxon>eudicotyledons</taxon>
        <taxon>Gunneridae</taxon>
        <taxon>Pentapetalae</taxon>
        <taxon>asterids</taxon>
        <taxon>campanulids</taxon>
        <taxon>Apiales</taxon>
        <taxon>Apiaceae</taxon>
        <taxon>Apioideae</taxon>
        <taxon>apioid superclade</taxon>
        <taxon>Tordylieae</taxon>
        <taxon>Tordyliinae</taxon>
        <taxon>Heracleum</taxon>
    </lineage>
</organism>
<evidence type="ECO:0000313" key="3">
    <source>
        <dbReference type="Proteomes" id="UP001237642"/>
    </source>
</evidence>
<dbReference type="Proteomes" id="UP001237642">
    <property type="component" value="Unassembled WGS sequence"/>
</dbReference>
<name>A0AAD8IG22_9APIA</name>
<protein>
    <submittedName>
        <fullName evidence="2">Uncharacterized protein</fullName>
    </submittedName>
</protein>
<evidence type="ECO:0000256" key="1">
    <source>
        <dbReference type="SAM" id="MobiDB-lite"/>
    </source>
</evidence>
<feature type="compositionally biased region" description="Basic and acidic residues" evidence="1">
    <location>
        <begin position="130"/>
        <end position="149"/>
    </location>
</feature>
<dbReference type="AlphaFoldDB" id="A0AAD8IG22"/>
<gene>
    <name evidence="2" type="ORF">POM88_022914</name>
</gene>
<sequence length="349" mass="38459">MVLSEEGHETSTPAPSVPIPKASAKVFIAAKPGEDDLDDPRKSTLSAPGDFLGLGSYATDDDDEADDIQNIHVLNSKRNTIHQPSTNKIHSDNISVAGNDLSVANTKDTYKNNSVLESHPGIMYPNGSSDKFKPDNKPTNRGSGKEYTHDTLGPINSFKTSILPDDRGVTNGVEVVSKADISMLKDNIEKAGTKTELSVESVGAKGTSDNNNNNNNKAGEARNKSVKNDRYDRKGSPGKVGVKEARDDRGYVGGYESSRRQEERKVKKEMTDDHDSSKEQSVDADSKRRSSHRDKKEIVETEKDGRTRGKEGYERKRDGTKDERGERSRDKDSSRHKRRRSSSVGRPEE</sequence>